<protein>
    <submittedName>
        <fullName evidence="3">Uncharacterized protein</fullName>
    </submittedName>
</protein>
<accession>A0A2N9HX18</accession>
<keyword evidence="1" id="KW-0175">Coiled coil</keyword>
<gene>
    <name evidence="3" type="ORF">FSB_LOCUS46349</name>
</gene>
<feature type="compositionally biased region" description="Acidic residues" evidence="2">
    <location>
        <begin position="565"/>
        <end position="582"/>
    </location>
</feature>
<proteinExistence type="predicted"/>
<feature type="compositionally biased region" description="Low complexity" evidence="2">
    <location>
        <begin position="587"/>
        <end position="604"/>
    </location>
</feature>
<name>A0A2N9HX18_FAGSY</name>
<dbReference type="AlphaFoldDB" id="A0A2N9HX18"/>
<evidence type="ECO:0000256" key="1">
    <source>
        <dbReference type="SAM" id="Coils"/>
    </source>
</evidence>
<feature type="region of interest" description="Disordered" evidence="2">
    <location>
        <begin position="565"/>
        <end position="647"/>
    </location>
</feature>
<feature type="region of interest" description="Disordered" evidence="2">
    <location>
        <begin position="277"/>
        <end position="299"/>
    </location>
</feature>
<feature type="coiled-coil region" evidence="1">
    <location>
        <begin position="403"/>
        <end position="487"/>
    </location>
</feature>
<evidence type="ECO:0000313" key="3">
    <source>
        <dbReference type="EMBL" id="SPD18467.1"/>
    </source>
</evidence>
<feature type="compositionally biased region" description="Basic residues" evidence="2">
    <location>
        <begin position="281"/>
        <end position="291"/>
    </location>
</feature>
<sequence length="647" mass="70397">MATAHRLAHLVDSDEGMRSFRRKYLVPDNVGLRYVSINKLPILNEDEILISVMSIVEGGVRFPLHPLLIEFLQTVNACPDQLSVNVFRVVMGVVALNRLLGTDLKVRDILHVYSYVCPNSDKDTSCSLKAKRVNRKLVTALPSSNKGFDNDWLVVSGNWYSGSSRCRHMFGRPVSSRLNIPASSANLEDINKVLSSNICVDRFGNPRAASLLLGYQPLVGNFLEGPTVLRSQETPVEPTVLYVAQPASAVHTADIPEFIPTGEVSEMAPPVDAVEEDHLRGRQPRATRRRGGIGFGTNVRTTCSSTNRGGYGARAAPEVWAPKMAVAGDLITTAHTVFETTDVEFSARVAQAITRVSCLPGDSQVWDNMSSGRIFRHVSRSLVMAAQGVHATEARIAGLHLTMKEKEERIAGLLKTMKDKEAEHEKTLSDVMGNAAENYGKLEKQLHETINKMKDAEEKARSESDQRAKAEAELTELKAKVTLLESRCLHSIGEAREGGLREGRAEGEQKVLNEVAEQLELVYNRSFRDGWKAALKEAEVSASSALFLRENTPLPYLDVDLRASDEEDAGEEGDQREEDEVQIIDGAESTTALASAAGSSAPATMVPADPAPIQTEDPSIPDDSAPVISASVDSTPVVTEDPPAPSG</sequence>
<reference evidence="3" key="1">
    <citation type="submission" date="2018-02" db="EMBL/GenBank/DDBJ databases">
        <authorList>
            <person name="Cohen D.B."/>
            <person name="Kent A.D."/>
        </authorList>
    </citation>
    <scope>NUCLEOTIDE SEQUENCE</scope>
</reference>
<dbReference type="EMBL" id="OIVN01004635">
    <property type="protein sequence ID" value="SPD18467.1"/>
    <property type="molecule type" value="Genomic_DNA"/>
</dbReference>
<organism evidence="3">
    <name type="scientific">Fagus sylvatica</name>
    <name type="common">Beechnut</name>
    <dbReference type="NCBI Taxonomy" id="28930"/>
    <lineage>
        <taxon>Eukaryota</taxon>
        <taxon>Viridiplantae</taxon>
        <taxon>Streptophyta</taxon>
        <taxon>Embryophyta</taxon>
        <taxon>Tracheophyta</taxon>
        <taxon>Spermatophyta</taxon>
        <taxon>Magnoliopsida</taxon>
        <taxon>eudicotyledons</taxon>
        <taxon>Gunneridae</taxon>
        <taxon>Pentapetalae</taxon>
        <taxon>rosids</taxon>
        <taxon>fabids</taxon>
        <taxon>Fagales</taxon>
        <taxon>Fagaceae</taxon>
        <taxon>Fagus</taxon>
    </lineage>
</organism>
<evidence type="ECO:0000256" key="2">
    <source>
        <dbReference type="SAM" id="MobiDB-lite"/>
    </source>
</evidence>